<sequence length="155" mass="18423">MAIDAIRTFDPCQLSGRLRTLEGDSIPIEDQYQTEFYRCLSPLLLEYQIKMAPEFLIKTGVRSGRIDFLIEQKWGLELLRNSDRIRQHMQRFEEDEDYIVLNFTRNVPQKGYPEYRGHLYHVVFTNDFRIVRIIDASDLTEVITLVLVENPHFLR</sequence>
<evidence type="ECO:0000313" key="1">
    <source>
        <dbReference type="EMBL" id="PYH86306.1"/>
    </source>
</evidence>
<dbReference type="STRING" id="1448315.A0A319CL68"/>
<accession>A0A319CL68</accession>
<keyword evidence="2" id="KW-1185">Reference proteome</keyword>
<dbReference type="OrthoDB" id="2364732at2759"/>
<dbReference type="AlphaFoldDB" id="A0A319CL68"/>
<organism evidence="1 2">
    <name type="scientific">Aspergillus uvarum CBS 121591</name>
    <dbReference type="NCBI Taxonomy" id="1448315"/>
    <lineage>
        <taxon>Eukaryota</taxon>
        <taxon>Fungi</taxon>
        <taxon>Dikarya</taxon>
        <taxon>Ascomycota</taxon>
        <taxon>Pezizomycotina</taxon>
        <taxon>Eurotiomycetes</taxon>
        <taxon>Eurotiomycetidae</taxon>
        <taxon>Eurotiales</taxon>
        <taxon>Aspergillaceae</taxon>
        <taxon>Aspergillus</taxon>
        <taxon>Aspergillus subgen. Circumdati</taxon>
    </lineage>
</organism>
<reference evidence="1 2" key="1">
    <citation type="submission" date="2016-12" db="EMBL/GenBank/DDBJ databases">
        <title>The genomes of Aspergillus section Nigri reveals drivers in fungal speciation.</title>
        <authorList>
            <consortium name="DOE Joint Genome Institute"/>
            <person name="Vesth T.C."/>
            <person name="Nybo J."/>
            <person name="Theobald S."/>
            <person name="Brandl J."/>
            <person name="Frisvad J.C."/>
            <person name="Nielsen K.F."/>
            <person name="Lyhne E.K."/>
            <person name="Kogle M.E."/>
            <person name="Kuo A."/>
            <person name="Riley R."/>
            <person name="Clum A."/>
            <person name="Nolan M."/>
            <person name="Lipzen A."/>
            <person name="Salamov A."/>
            <person name="Henrissat B."/>
            <person name="Wiebenga A."/>
            <person name="De Vries R.P."/>
            <person name="Grigoriev I.V."/>
            <person name="Mortensen U.H."/>
            <person name="Andersen M.R."/>
            <person name="Baker S.E."/>
        </authorList>
    </citation>
    <scope>NUCLEOTIDE SEQUENCE [LARGE SCALE GENOMIC DNA]</scope>
    <source>
        <strain evidence="1 2">CBS 121591</strain>
    </source>
</reference>
<protein>
    <submittedName>
        <fullName evidence="1">Uncharacterized protein</fullName>
    </submittedName>
</protein>
<gene>
    <name evidence="1" type="ORF">BO82DRAFT_371192</name>
</gene>
<dbReference type="Proteomes" id="UP000248340">
    <property type="component" value="Unassembled WGS sequence"/>
</dbReference>
<dbReference type="EMBL" id="KZ821677">
    <property type="protein sequence ID" value="PYH86306.1"/>
    <property type="molecule type" value="Genomic_DNA"/>
</dbReference>
<name>A0A319CL68_9EURO</name>
<dbReference type="GeneID" id="37139991"/>
<proteinExistence type="predicted"/>
<dbReference type="RefSeq" id="XP_025496506.1">
    <property type="nucleotide sequence ID" value="XM_025637250.1"/>
</dbReference>
<evidence type="ECO:0000313" key="2">
    <source>
        <dbReference type="Proteomes" id="UP000248340"/>
    </source>
</evidence>
<dbReference type="VEuPathDB" id="FungiDB:BO82DRAFT_371192"/>